<evidence type="ECO:0000256" key="5">
    <source>
        <dbReference type="ARBA" id="ARBA00023002"/>
    </source>
</evidence>
<protein>
    <submittedName>
        <fullName evidence="9">2406_t:CDS:1</fullName>
    </submittedName>
</protein>
<dbReference type="Pfam" id="PF13532">
    <property type="entry name" value="2OG-FeII_Oxy_2"/>
    <property type="match status" value="1"/>
</dbReference>
<evidence type="ECO:0000259" key="8">
    <source>
        <dbReference type="PROSITE" id="PS51471"/>
    </source>
</evidence>
<sequence length="208" mass="24190">MDNVPNSAFYIRDFISKEEERELLDKPLNQDGLQNWGGKPTERGMLFEPLPSWLTSPFSKFSQLGIFEACSKFKLPNHCLINEYESGQGIMPHEDGPFYYPTVATISMKSHTILNFYKHRVIEDSDVEQNEHNTIPNFSLLIEPRSLLVLQDALYTTYLHGIEERNSDNLHEKNLMNLSNDIDKDVILERVTRVSLTYRVKKLLLRLK</sequence>
<evidence type="ECO:0000256" key="1">
    <source>
        <dbReference type="ARBA" id="ARBA00004123"/>
    </source>
</evidence>
<evidence type="ECO:0000256" key="2">
    <source>
        <dbReference type="ARBA" id="ARBA00007879"/>
    </source>
</evidence>
<dbReference type="GO" id="GO:0005634">
    <property type="term" value="C:nucleus"/>
    <property type="evidence" value="ECO:0007669"/>
    <property type="project" value="UniProtKB-SubCell"/>
</dbReference>
<keyword evidence="3" id="KW-0479">Metal-binding</keyword>
<feature type="domain" description="Fe2OG dioxygenase" evidence="8">
    <location>
        <begin position="75"/>
        <end position="202"/>
    </location>
</feature>
<dbReference type="PROSITE" id="PS51471">
    <property type="entry name" value="FE2OG_OXY"/>
    <property type="match status" value="1"/>
</dbReference>
<keyword evidence="4" id="KW-0223">Dioxygenase</keyword>
<evidence type="ECO:0000256" key="4">
    <source>
        <dbReference type="ARBA" id="ARBA00022964"/>
    </source>
</evidence>
<dbReference type="AlphaFoldDB" id="A0A9N9BP95"/>
<comment type="caution">
    <text evidence="9">The sequence shown here is derived from an EMBL/GenBank/DDBJ whole genome shotgun (WGS) entry which is preliminary data.</text>
</comment>
<dbReference type="GO" id="GO:0046872">
    <property type="term" value="F:metal ion binding"/>
    <property type="evidence" value="ECO:0007669"/>
    <property type="project" value="UniProtKB-KW"/>
</dbReference>
<dbReference type="EMBL" id="CAJVPP010001752">
    <property type="protein sequence ID" value="CAG8571402.1"/>
    <property type="molecule type" value="Genomic_DNA"/>
</dbReference>
<comment type="similarity">
    <text evidence="2">Belongs to the alkB family.</text>
</comment>
<dbReference type="PANTHER" id="PTHR46030:SF1">
    <property type="entry name" value="ALPHA-KETOGLUTARATE-DEPENDENT DIOXYGENASE ALKB HOMOLOG 6"/>
    <property type="match status" value="1"/>
</dbReference>
<evidence type="ECO:0000313" key="10">
    <source>
        <dbReference type="Proteomes" id="UP000789375"/>
    </source>
</evidence>
<evidence type="ECO:0000256" key="6">
    <source>
        <dbReference type="ARBA" id="ARBA00023004"/>
    </source>
</evidence>
<organism evidence="9 10">
    <name type="scientific">Funneliformis mosseae</name>
    <name type="common">Endomycorrhizal fungus</name>
    <name type="synonym">Glomus mosseae</name>
    <dbReference type="NCBI Taxonomy" id="27381"/>
    <lineage>
        <taxon>Eukaryota</taxon>
        <taxon>Fungi</taxon>
        <taxon>Fungi incertae sedis</taxon>
        <taxon>Mucoromycota</taxon>
        <taxon>Glomeromycotina</taxon>
        <taxon>Glomeromycetes</taxon>
        <taxon>Glomerales</taxon>
        <taxon>Glomeraceae</taxon>
        <taxon>Funneliformis</taxon>
    </lineage>
</organism>
<name>A0A9N9BP95_FUNMO</name>
<dbReference type="Gene3D" id="2.60.120.590">
    <property type="entry name" value="Alpha-ketoglutarate-dependent dioxygenase AlkB-like"/>
    <property type="match status" value="1"/>
</dbReference>
<dbReference type="InterPro" id="IPR037151">
    <property type="entry name" value="AlkB-like_sf"/>
</dbReference>
<keyword evidence="5" id="KW-0560">Oxidoreductase</keyword>
<proteinExistence type="inferred from homology"/>
<dbReference type="Proteomes" id="UP000789375">
    <property type="component" value="Unassembled WGS sequence"/>
</dbReference>
<dbReference type="PANTHER" id="PTHR46030">
    <property type="entry name" value="ALPHA-KETOGLUTARATE-DEPENDENT DIOXYGENASE ALKB HOMOLOG 6"/>
    <property type="match status" value="1"/>
</dbReference>
<evidence type="ECO:0000313" key="9">
    <source>
        <dbReference type="EMBL" id="CAG8571402.1"/>
    </source>
</evidence>
<comment type="subcellular location">
    <subcellularLocation>
        <location evidence="1">Nucleus</location>
    </subcellularLocation>
</comment>
<dbReference type="GO" id="GO:0051213">
    <property type="term" value="F:dioxygenase activity"/>
    <property type="evidence" value="ECO:0007669"/>
    <property type="project" value="UniProtKB-KW"/>
</dbReference>
<gene>
    <name evidence="9" type="ORF">FMOSSE_LOCUS7472</name>
</gene>
<evidence type="ECO:0000256" key="7">
    <source>
        <dbReference type="ARBA" id="ARBA00023242"/>
    </source>
</evidence>
<dbReference type="InterPro" id="IPR032862">
    <property type="entry name" value="ALKBH6"/>
</dbReference>
<evidence type="ECO:0000256" key="3">
    <source>
        <dbReference type="ARBA" id="ARBA00022723"/>
    </source>
</evidence>
<keyword evidence="7" id="KW-0539">Nucleus</keyword>
<keyword evidence="10" id="KW-1185">Reference proteome</keyword>
<keyword evidence="6" id="KW-0408">Iron</keyword>
<dbReference type="SUPFAM" id="SSF51197">
    <property type="entry name" value="Clavaminate synthase-like"/>
    <property type="match status" value="1"/>
</dbReference>
<dbReference type="InterPro" id="IPR005123">
    <property type="entry name" value="Oxoglu/Fe-dep_dioxygenase_dom"/>
</dbReference>
<accession>A0A9N9BP95</accession>
<dbReference type="InterPro" id="IPR027450">
    <property type="entry name" value="AlkB-like"/>
</dbReference>
<reference evidence="9" key="1">
    <citation type="submission" date="2021-06" db="EMBL/GenBank/DDBJ databases">
        <authorList>
            <person name="Kallberg Y."/>
            <person name="Tangrot J."/>
            <person name="Rosling A."/>
        </authorList>
    </citation>
    <scope>NUCLEOTIDE SEQUENCE</scope>
    <source>
        <strain evidence="9">87-6 pot B 2015</strain>
    </source>
</reference>